<keyword evidence="7" id="KW-1185">Reference proteome</keyword>
<keyword evidence="1" id="KW-0479">Metal-binding</keyword>
<evidence type="ECO:0000313" key="7">
    <source>
        <dbReference type="Proteomes" id="UP000288587"/>
    </source>
</evidence>
<proteinExistence type="predicted"/>
<dbReference type="CDD" id="cd01110">
    <property type="entry name" value="HTH_SoxR"/>
    <property type="match status" value="1"/>
</dbReference>
<reference evidence="6 7" key="1">
    <citation type="submission" date="2019-01" db="EMBL/GenBank/DDBJ databases">
        <authorList>
            <person name="Chen W.-M."/>
        </authorList>
    </citation>
    <scope>NUCLEOTIDE SEQUENCE [LARGE SCALE GENOMIC DNA]</scope>
    <source>
        <strain evidence="6 7">CCP-18</strain>
    </source>
</reference>
<dbReference type="PROSITE" id="PS00552">
    <property type="entry name" value="HTH_MERR_1"/>
    <property type="match status" value="1"/>
</dbReference>
<keyword evidence="2" id="KW-0408">Iron</keyword>
<evidence type="ECO:0000256" key="3">
    <source>
        <dbReference type="ARBA" id="ARBA00023014"/>
    </source>
</evidence>
<dbReference type="GO" id="GO:0003700">
    <property type="term" value="F:DNA-binding transcription factor activity"/>
    <property type="evidence" value="ECO:0007669"/>
    <property type="project" value="InterPro"/>
</dbReference>
<dbReference type="NCBIfam" id="TIGR01950">
    <property type="entry name" value="SoxR"/>
    <property type="match status" value="1"/>
</dbReference>
<keyword evidence="3" id="KW-0411">Iron-sulfur</keyword>
<feature type="domain" description="HTH merR-type" evidence="5">
    <location>
        <begin position="1"/>
        <end position="68"/>
    </location>
</feature>
<dbReference type="InterPro" id="IPR000551">
    <property type="entry name" value="MerR-type_HTH_dom"/>
</dbReference>
<dbReference type="PANTHER" id="PTHR30204">
    <property type="entry name" value="REDOX-CYCLING DRUG-SENSING TRANSCRIPTIONAL ACTIVATOR SOXR"/>
    <property type="match status" value="1"/>
</dbReference>
<dbReference type="AlphaFoldDB" id="A0A3S2XTN5"/>
<dbReference type="GO" id="GO:0003677">
    <property type="term" value="F:DNA binding"/>
    <property type="evidence" value="ECO:0007669"/>
    <property type="project" value="UniProtKB-KW"/>
</dbReference>
<dbReference type="Pfam" id="PF13411">
    <property type="entry name" value="MerR_1"/>
    <property type="match status" value="1"/>
</dbReference>
<dbReference type="InterPro" id="IPR009061">
    <property type="entry name" value="DNA-bd_dom_put_sf"/>
</dbReference>
<dbReference type="PANTHER" id="PTHR30204:SF0">
    <property type="entry name" value="REDOX-SENSITIVE TRANSCRIPTIONAL ACTIVATOR SOXR"/>
    <property type="match status" value="1"/>
</dbReference>
<dbReference type="PROSITE" id="PS50937">
    <property type="entry name" value="HTH_MERR_2"/>
    <property type="match status" value="1"/>
</dbReference>
<dbReference type="GO" id="GO:0006979">
    <property type="term" value="P:response to oxidative stress"/>
    <property type="evidence" value="ECO:0007669"/>
    <property type="project" value="InterPro"/>
</dbReference>
<dbReference type="GO" id="GO:0051537">
    <property type="term" value="F:2 iron, 2 sulfur cluster binding"/>
    <property type="evidence" value="ECO:0007669"/>
    <property type="project" value="UniProtKB-KW"/>
</dbReference>
<evidence type="ECO:0000256" key="1">
    <source>
        <dbReference type="ARBA" id="ARBA00022714"/>
    </source>
</evidence>
<accession>A0A3S2XTN5</accession>
<evidence type="ECO:0000313" key="6">
    <source>
        <dbReference type="EMBL" id="RVT86482.1"/>
    </source>
</evidence>
<dbReference type="EMBL" id="SACM01000002">
    <property type="protein sequence ID" value="RVT86482.1"/>
    <property type="molecule type" value="Genomic_DNA"/>
</dbReference>
<dbReference type="Proteomes" id="UP000288587">
    <property type="component" value="Unassembled WGS sequence"/>
</dbReference>
<gene>
    <name evidence="6" type="primary">soxR</name>
    <name evidence="6" type="ORF">EOD73_08575</name>
</gene>
<sequence>MPIGELARRSGVAASALRFYEDQGLIQGSRSASGRRQYPRDTLRRVAFLRAGQKVGLSLEELRQALADLPANRTPTKADWERLARHWQGLLDDRLALLQRLRDTLGSCIGCGCLSLKACALYNPGDAVAVRGPGARRLMVGEPL</sequence>
<keyword evidence="1" id="KW-0001">2Fe-2S</keyword>
<evidence type="ECO:0000256" key="4">
    <source>
        <dbReference type="ARBA" id="ARBA00023125"/>
    </source>
</evidence>
<dbReference type="PRINTS" id="PR00040">
    <property type="entry name" value="HTHMERR"/>
</dbReference>
<dbReference type="InterPro" id="IPR010211">
    <property type="entry name" value="Redox-sen_tscrpt-act_SoxR"/>
</dbReference>
<comment type="caution">
    <text evidence="6">The sequence shown here is derived from an EMBL/GenBank/DDBJ whole genome shotgun (WGS) entry which is preliminary data.</text>
</comment>
<evidence type="ECO:0000259" key="5">
    <source>
        <dbReference type="PROSITE" id="PS50937"/>
    </source>
</evidence>
<evidence type="ECO:0000256" key="2">
    <source>
        <dbReference type="ARBA" id="ARBA00023004"/>
    </source>
</evidence>
<dbReference type="InterPro" id="IPR047057">
    <property type="entry name" value="MerR_fam"/>
</dbReference>
<organism evidence="6 7">
    <name type="scientific">Inhella crocodyli</name>
    <dbReference type="NCBI Taxonomy" id="2499851"/>
    <lineage>
        <taxon>Bacteria</taxon>
        <taxon>Pseudomonadati</taxon>
        <taxon>Pseudomonadota</taxon>
        <taxon>Betaproteobacteria</taxon>
        <taxon>Burkholderiales</taxon>
        <taxon>Sphaerotilaceae</taxon>
        <taxon>Inhella</taxon>
    </lineage>
</organism>
<name>A0A3S2XTN5_9BURK</name>
<dbReference type="Gene3D" id="1.10.1660.10">
    <property type="match status" value="1"/>
</dbReference>
<protein>
    <submittedName>
        <fullName evidence="6">Redox-sensitive transcriptional activator SoxR</fullName>
    </submittedName>
</protein>
<dbReference type="SMART" id="SM00422">
    <property type="entry name" value="HTH_MERR"/>
    <property type="match status" value="1"/>
</dbReference>
<dbReference type="OrthoDB" id="9802944at2"/>
<dbReference type="SUPFAM" id="SSF46955">
    <property type="entry name" value="Putative DNA-binding domain"/>
    <property type="match status" value="1"/>
</dbReference>
<dbReference type="RefSeq" id="WP_127682978.1">
    <property type="nucleotide sequence ID" value="NZ_SACM01000002.1"/>
</dbReference>
<keyword evidence="4" id="KW-0238">DNA-binding</keyword>